<feature type="compositionally biased region" description="Polar residues" evidence="7">
    <location>
        <begin position="35"/>
        <end position="60"/>
    </location>
</feature>
<dbReference type="InterPro" id="IPR037241">
    <property type="entry name" value="E2F-DP_heterodim"/>
</dbReference>
<keyword evidence="5" id="KW-0804">Transcription</keyword>
<dbReference type="GO" id="GO:0051726">
    <property type="term" value="P:regulation of cell cycle"/>
    <property type="evidence" value="ECO:0007669"/>
    <property type="project" value="InterPro"/>
</dbReference>
<accession>L8YA10</accession>
<dbReference type="PANTHER" id="PTHR12548">
    <property type="entry name" value="TRANSCRIPTION FACTOR DP"/>
    <property type="match status" value="1"/>
</dbReference>
<feature type="domain" description="E2F/DP family winged-helix DNA-binding" evidence="9">
    <location>
        <begin position="12"/>
        <end position="125"/>
    </location>
</feature>
<feature type="region of interest" description="Disordered" evidence="7">
    <location>
        <begin position="31"/>
        <end position="61"/>
    </location>
</feature>
<evidence type="ECO:0000256" key="3">
    <source>
        <dbReference type="ARBA" id="ARBA00023015"/>
    </source>
</evidence>
<dbReference type="GO" id="GO:0000977">
    <property type="term" value="F:RNA polymerase II transcription regulatory region sequence-specific DNA binding"/>
    <property type="evidence" value="ECO:0007669"/>
    <property type="project" value="TreeGrafter"/>
</dbReference>
<proteinExistence type="inferred from homology"/>
<keyword evidence="3" id="KW-0805">Transcription regulation</keyword>
<evidence type="ECO:0000256" key="4">
    <source>
        <dbReference type="ARBA" id="ARBA00023125"/>
    </source>
</evidence>
<comment type="subcellular location">
    <subcellularLocation>
        <location evidence="1">Nucleus</location>
    </subcellularLocation>
</comment>
<dbReference type="STRING" id="246437.L8YA10"/>
<dbReference type="FunFam" id="1.20.140.80:FF:000001">
    <property type="entry name" value="Transcription factor"/>
    <property type="match status" value="1"/>
</dbReference>
<dbReference type="Gene3D" id="1.10.10.10">
    <property type="entry name" value="Winged helix-like DNA-binding domain superfamily/Winged helix DNA-binding domain"/>
    <property type="match status" value="1"/>
</dbReference>
<dbReference type="FunCoup" id="L8YA10">
    <property type="interactions" value="3263"/>
</dbReference>
<dbReference type="SUPFAM" id="SSF144074">
    <property type="entry name" value="E2F-DP heterodimerization region"/>
    <property type="match status" value="1"/>
</dbReference>
<evidence type="ECO:0000313" key="10">
    <source>
        <dbReference type="EMBL" id="ELV11810.1"/>
    </source>
</evidence>
<dbReference type="GO" id="GO:0005634">
    <property type="term" value="C:nucleus"/>
    <property type="evidence" value="ECO:0007669"/>
    <property type="project" value="UniProtKB-SubCell"/>
</dbReference>
<evidence type="ECO:0000313" key="11">
    <source>
        <dbReference type="Proteomes" id="UP000011518"/>
    </source>
</evidence>
<organism evidence="10 11">
    <name type="scientific">Tupaia chinensis</name>
    <name type="common">Chinese tree shrew</name>
    <name type="synonym">Tupaia belangeri chinensis</name>
    <dbReference type="NCBI Taxonomy" id="246437"/>
    <lineage>
        <taxon>Eukaryota</taxon>
        <taxon>Metazoa</taxon>
        <taxon>Chordata</taxon>
        <taxon>Craniata</taxon>
        <taxon>Vertebrata</taxon>
        <taxon>Euteleostomi</taxon>
        <taxon>Mammalia</taxon>
        <taxon>Eutheria</taxon>
        <taxon>Euarchontoglires</taxon>
        <taxon>Scandentia</taxon>
        <taxon>Tupaiidae</taxon>
        <taxon>Tupaia</taxon>
    </lineage>
</organism>
<dbReference type="InterPro" id="IPR038168">
    <property type="entry name" value="TF_DP_C_sf"/>
</dbReference>
<keyword evidence="11" id="KW-1185">Reference proteome</keyword>
<dbReference type="InterPro" id="IPR014889">
    <property type="entry name" value="Transc_factor_DP_C"/>
</dbReference>
<evidence type="ECO:0000256" key="1">
    <source>
        <dbReference type="ARBA" id="ARBA00004123"/>
    </source>
</evidence>
<dbReference type="InParanoid" id="L8YA10"/>
<protein>
    <submittedName>
        <fullName evidence="10">Transcription factor Dp-1</fullName>
    </submittedName>
</protein>
<dbReference type="CDD" id="cd14458">
    <property type="entry name" value="DP_DD"/>
    <property type="match status" value="1"/>
</dbReference>
<dbReference type="AlphaFoldDB" id="L8YA10"/>
<dbReference type="InterPro" id="IPR036388">
    <property type="entry name" value="WH-like_DNA-bd_sf"/>
</dbReference>
<dbReference type="EMBL" id="KB364953">
    <property type="protein sequence ID" value="ELV11810.1"/>
    <property type="molecule type" value="Genomic_DNA"/>
</dbReference>
<evidence type="ECO:0000259" key="8">
    <source>
        <dbReference type="SMART" id="SM01138"/>
    </source>
</evidence>
<keyword evidence="4" id="KW-0238">DNA-binding</keyword>
<dbReference type="SMART" id="SM01138">
    <property type="entry name" value="DP"/>
    <property type="match status" value="1"/>
</dbReference>
<evidence type="ECO:0000256" key="6">
    <source>
        <dbReference type="ARBA" id="ARBA00023242"/>
    </source>
</evidence>
<comment type="similarity">
    <text evidence="2">Belongs to the E2F/DP family.</text>
</comment>
<dbReference type="Pfam" id="PF08781">
    <property type="entry name" value="DP"/>
    <property type="match status" value="1"/>
</dbReference>
<reference evidence="11" key="1">
    <citation type="submission" date="2012-07" db="EMBL/GenBank/DDBJ databases">
        <title>Genome of the Chinese tree shrew, a rising model animal genetically related to primates.</title>
        <authorList>
            <person name="Zhang G."/>
            <person name="Fan Y."/>
            <person name="Yao Y."/>
            <person name="Huang Z."/>
        </authorList>
    </citation>
    <scope>NUCLEOTIDE SEQUENCE [LARGE SCALE GENOMIC DNA]</scope>
</reference>
<dbReference type="Proteomes" id="UP000011518">
    <property type="component" value="Unassembled WGS sequence"/>
</dbReference>
<evidence type="ECO:0000256" key="2">
    <source>
        <dbReference type="ARBA" id="ARBA00010940"/>
    </source>
</evidence>
<dbReference type="PANTHER" id="PTHR12548:SF4">
    <property type="entry name" value="TRANSCRIPTION FACTOR DP-1"/>
    <property type="match status" value="1"/>
</dbReference>
<sequence>MSLLERQPLSKTFGQSTVNIAQRLVIDPARGLQPSVGSSRKPTHPQLSVFQNPPSDSSPWSAGVVEKVQQKGTTSYKEVAEELVVEFSATESAHNQKNISLSMNEVLDVLLAMNISKEKKIGWHGLPSSSAQECENLEVERQRRLERIKQKQSQLQELILQQIAFKSLVQRNRLAEQQASQPLPPNSSIHLPFLIVNTSKHTVINCSISSDKFKYLFNFDNTFEIHTEVLKRMGMACRLESGSCSDEDLKMARSLERKALEPYVTEMAQGPIGSVFVPTVGSTSDGAVLSASNVTNGADGMLATNSSASQSSGSLVETLVSNVWKEEDDDFN</sequence>
<feature type="domain" description="Transcription factor DP C-terminal" evidence="8">
    <location>
        <begin position="132"/>
        <end position="274"/>
    </location>
</feature>
<gene>
    <name evidence="10" type="ORF">TREES_T100018892</name>
</gene>
<evidence type="ECO:0000256" key="7">
    <source>
        <dbReference type="SAM" id="MobiDB-lite"/>
    </source>
</evidence>
<dbReference type="GO" id="GO:0005667">
    <property type="term" value="C:transcription regulator complex"/>
    <property type="evidence" value="ECO:0007669"/>
    <property type="project" value="InterPro"/>
</dbReference>
<reference evidence="11" key="2">
    <citation type="journal article" date="2013" name="Nat. Commun.">
        <title>Genome of the Chinese tree shrew.</title>
        <authorList>
            <person name="Fan Y."/>
            <person name="Huang Z.Y."/>
            <person name="Cao C.C."/>
            <person name="Chen C.S."/>
            <person name="Chen Y.X."/>
            <person name="Fan D.D."/>
            <person name="He J."/>
            <person name="Hou H.L."/>
            <person name="Hu L."/>
            <person name="Hu X.T."/>
            <person name="Jiang X.T."/>
            <person name="Lai R."/>
            <person name="Lang Y.S."/>
            <person name="Liang B."/>
            <person name="Liao S.G."/>
            <person name="Mu D."/>
            <person name="Ma Y.Y."/>
            <person name="Niu Y.Y."/>
            <person name="Sun X.Q."/>
            <person name="Xia J.Q."/>
            <person name="Xiao J."/>
            <person name="Xiong Z.Q."/>
            <person name="Xu L."/>
            <person name="Yang L."/>
            <person name="Zhang Y."/>
            <person name="Zhao W."/>
            <person name="Zhao X.D."/>
            <person name="Zheng Y.T."/>
            <person name="Zhou J.M."/>
            <person name="Zhu Y.B."/>
            <person name="Zhang G.J."/>
            <person name="Wang J."/>
            <person name="Yao Y.G."/>
        </authorList>
    </citation>
    <scope>NUCLEOTIDE SEQUENCE [LARGE SCALE GENOMIC DNA]</scope>
</reference>
<dbReference type="GO" id="GO:0000981">
    <property type="term" value="F:DNA-binding transcription factor activity, RNA polymerase II-specific"/>
    <property type="evidence" value="ECO:0007669"/>
    <property type="project" value="TreeGrafter"/>
</dbReference>
<dbReference type="InterPro" id="IPR003316">
    <property type="entry name" value="E2F_WHTH_DNA-bd_dom"/>
</dbReference>
<keyword evidence="6" id="KW-0539">Nucleus</keyword>
<dbReference type="InterPro" id="IPR015648">
    <property type="entry name" value="Transcrpt_fac_DP"/>
</dbReference>
<evidence type="ECO:0000256" key="5">
    <source>
        <dbReference type="ARBA" id="ARBA00023163"/>
    </source>
</evidence>
<evidence type="ECO:0000259" key="9">
    <source>
        <dbReference type="SMART" id="SM01372"/>
    </source>
</evidence>
<dbReference type="Gene3D" id="1.20.140.80">
    <property type="entry name" value="Transcription factor DP"/>
    <property type="match status" value="1"/>
</dbReference>
<name>L8YA10_TUPCH</name>
<dbReference type="SMART" id="SM01372">
    <property type="entry name" value="E2F_TDP"/>
    <property type="match status" value="1"/>
</dbReference>